<evidence type="ECO:0000313" key="3">
    <source>
        <dbReference type="Proteomes" id="UP000194236"/>
    </source>
</evidence>
<evidence type="ECO:0000313" key="2">
    <source>
        <dbReference type="EMBL" id="OTF75994.1"/>
    </source>
</evidence>
<organism evidence="2 3">
    <name type="scientific">Euroglyphus maynei</name>
    <name type="common">Mayne's house dust mite</name>
    <dbReference type="NCBI Taxonomy" id="6958"/>
    <lineage>
        <taxon>Eukaryota</taxon>
        <taxon>Metazoa</taxon>
        <taxon>Ecdysozoa</taxon>
        <taxon>Arthropoda</taxon>
        <taxon>Chelicerata</taxon>
        <taxon>Arachnida</taxon>
        <taxon>Acari</taxon>
        <taxon>Acariformes</taxon>
        <taxon>Sarcoptiformes</taxon>
        <taxon>Astigmata</taxon>
        <taxon>Psoroptidia</taxon>
        <taxon>Analgoidea</taxon>
        <taxon>Pyroglyphidae</taxon>
        <taxon>Pyroglyphinae</taxon>
        <taxon>Euroglyphus</taxon>
    </lineage>
</organism>
<sequence length="838" mass="98302">MLTELNELSRRNDTNILRLIANLEPAIQLVEHDSNVIIENELKSSLSTVLSSQLKSLLIEHRDIFPFEWALPSRRFLSNHKSKQTIFTEADDHLIAFGFQRFYRERSKSVRNNSVYEYIQDHLLPIHSKRSIKHHVTFLKRAKKMAENDPEKYDKWFTNPIVYYFRENKLPPFNRYFSRENLSNIYRLYPLPDWYQKYMAKDDPTNKMLYIDDCKKNIPQQTKSNDHSSSSSSSLSRYPPIIPKPDSNGNFPLYGLHGQQVIFDDGTIVQNILANQSFPFCKVPNLPRRRQVQRKTKKQQSSKNDEQTISNAKICPSVHEILIDANQNQPPKISVDEMDKIEIDEYDELDQVHDSNGDDDDDDDDDDVDVDVNDDDDDDDDDDDGSAMLMNMDDEEDLMALMEASWTTVANNGKPQQQRLRQDQDDIGRINRRKSDLLAMQRESCRYIIEHSSSNIEHSINDRLISYYLKRSRKLLVQDEDYIRFLESISKINDQAESNDQIYHQLRKFLLEIRWKYVEQHSDNVTARQQIMDGFDELVELLVLLVLVSSDRFENNSRLTFQYLHWLRILQFFRKLELYLSFVYDGHTNQQQNCVQKMLRLLNQSLLQQKPHTSKMTNEQRIKIKTSVSKILNNHPLLMKEFCSLFLEDPPPDHLFGQDEDFDEFIIPSDIDMENHVVDEDVENCTIPIDPNDSKYGTNECPCIECDHQMVSKNSALNSHCAMCSIRFISGRIYLPQISTNKRLQLVEYVPRPQSPFGKIDSNNRLESNETSAWTLQEDRLLLQTCRSMIIDFNITNLSEHIIDRLAIKLANENVFNQKRSTFDISERLKHLIEILTC</sequence>
<dbReference type="AlphaFoldDB" id="A0A1Y3B7G6"/>
<accession>A0A1Y3B7G6</accession>
<feature type="region of interest" description="Disordered" evidence="1">
    <location>
        <begin position="285"/>
        <end position="312"/>
    </location>
</feature>
<reference evidence="2 3" key="1">
    <citation type="submission" date="2017-03" db="EMBL/GenBank/DDBJ databases">
        <title>Genome Survey of Euroglyphus maynei.</title>
        <authorList>
            <person name="Arlian L.G."/>
            <person name="Morgan M.S."/>
            <person name="Rider S.D."/>
        </authorList>
    </citation>
    <scope>NUCLEOTIDE SEQUENCE [LARGE SCALE GENOMIC DNA]</scope>
    <source>
        <strain evidence="2">Arlian Lab</strain>
        <tissue evidence="2">Whole body</tissue>
    </source>
</reference>
<gene>
    <name evidence="2" type="ORF">BLA29_000056</name>
</gene>
<feature type="region of interest" description="Disordered" evidence="1">
    <location>
        <begin position="348"/>
        <end position="389"/>
    </location>
</feature>
<dbReference type="OrthoDB" id="6257037at2759"/>
<evidence type="ECO:0000256" key="1">
    <source>
        <dbReference type="SAM" id="MobiDB-lite"/>
    </source>
</evidence>
<keyword evidence="3" id="KW-1185">Reference proteome</keyword>
<dbReference type="EMBL" id="MUJZ01039455">
    <property type="protein sequence ID" value="OTF75994.1"/>
    <property type="molecule type" value="Genomic_DNA"/>
</dbReference>
<protein>
    <submittedName>
        <fullName evidence="2">Uncharacterized protein</fullName>
    </submittedName>
</protein>
<dbReference type="Proteomes" id="UP000194236">
    <property type="component" value="Unassembled WGS sequence"/>
</dbReference>
<comment type="caution">
    <text evidence="2">The sequence shown here is derived from an EMBL/GenBank/DDBJ whole genome shotgun (WGS) entry which is preliminary data.</text>
</comment>
<name>A0A1Y3B7G6_EURMA</name>
<feature type="compositionally biased region" description="Basic residues" evidence="1">
    <location>
        <begin position="287"/>
        <end position="300"/>
    </location>
</feature>
<feature type="compositionally biased region" description="Acidic residues" evidence="1">
    <location>
        <begin position="357"/>
        <end position="385"/>
    </location>
</feature>
<proteinExistence type="predicted"/>
<feature type="region of interest" description="Disordered" evidence="1">
    <location>
        <begin position="218"/>
        <end position="242"/>
    </location>
</feature>